<dbReference type="Pfam" id="PF00293">
    <property type="entry name" value="NUDIX"/>
    <property type="match status" value="1"/>
</dbReference>
<dbReference type="SUPFAM" id="SSF55811">
    <property type="entry name" value="Nudix"/>
    <property type="match status" value="1"/>
</dbReference>
<dbReference type="InterPro" id="IPR011876">
    <property type="entry name" value="IsopentenylPP_isomerase_typ1"/>
</dbReference>
<keyword evidence="13" id="KW-1185">Reference proteome</keyword>
<dbReference type="EC" id="5.3.3.2" evidence="3 10"/>
<comment type="cofactor">
    <cofactor evidence="10">
        <name>Mn(2+)</name>
        <dbReference type="ChEBI" id="CHEBI:29035"/>
    </cofactor>
    <text evidence="10">Binds 1 Mn(2+) ion per subunit.</text>
</comment>
<dbReference type="PIRSF" id="PIRSF018427">
    <property type="entry name" value="Isopntndiph_ism"/>
    <property type="match status" value="1"/>
</dbReference>
<dbReference type="HAMAP" id="MF_00202">
    <property type="entry name" value="Idi"/>
    <property type="match status" value="1"/>
</dbReference>
<evidence type="ECO:0000256" key="5">
    <source>
        <dbReference type="ARBA" id="ARBA00022723"/>
    </source>
</evidence>
<keyword evidence="8 10" id="KW-0414">Isoprene biosynthesis</keyword>
<gene>
    <name evidence="10 12" type="primary">idi</name>
    <name evidence="12" type="ORF">GCM10011363_06940</name>
</gene>
<comment type="subcellular location">
    <subcellularLocation>
        <location evidence="10">Cytoplasm</location>
    </subcellularLocation>
</comment>
<dbReference type="InterPro" id="IPR000086">
    <property type="entry name" value="NUDIX_hydrolase_dom"/>
</dbReference>
<feature type="binding site" evidence="10">
    <location>
        <position position="29"/>
    </location>
    <ligand>
        <name>Mn(2+)</name>
        <dbReference type="ChEBI" id="CHEBI:29035"/>
    </ligand>
</feature>
<feature type="active site" evidence="10">
    <location>
        <position position="111"/>
    </location>
</feature>
<evidence type="ECO:0000256" key="6">
    <source>
        <dbReference type="ARBA" id="ARBA00022842"/>
    </source>
</evidence>
<dbReference type="NCBIfam" id="NF002995">
    <property type="entry name" value="PRK03759.1"/>
    <property type="match status" value="1"/>
</dbReference>
<evidence type="ECO:0000313" key="13">
    <source>
        <dbReference type="Proteomes" id="UP000645462"/>
    </source>
</evidence>
<feature type="domain" description="Nudix hydrolase" evidence="11">
    <location>
        <begin position="27"/>
        <end position="161"/>
    </location>
</feature>
<dbReference type="InterPro" id="IPR056375">
    <property type="entry name" value="Idi_bact"/>
</dbReference>
<name>A0ABQ1KDU6_9RHOB</name>
<evidence type="ECO:0000256" key="10">
    <source>
        <dbReference type="HAMAP-Rule" id="MF_00202"/>
    </source>
</evidence>
<keyword evidence="9 10" id="KW-0413">Isomerase</keyword>
<feature type="binding site" evidence="10">
    <location>
        <position position="83"/>
    </location>
    <ligand>
        <name>Mg(2+)</name>
        <dbReference type="ChEBI" id="CHEBI:18420"/>
    </ligand>
</feature>
<dbReference type="Proteomes" id="UP000645462">
    <property type="component" value="Unassembled WGS sequence"/>
</dbReference>
<protein>
    <recommendedName>
        <fullName evidence="3 10">Isopentenyl-diphosphate Delta-isomerase</fullName>
        <shortName evidence="10">IPP isomerase</shortName>
        <ecNumber evidence="3 10">5.3.3.2</ecNumber>
    </recommendedName>
    <alternativeName>
        <fullName evidence="10">IPP:DMAPP isomerase</fullName>
    </alternativeName>
    <alternativeName>
        <fullName evidence="10">Isopentenyl pyrophosphate isomerase</fullName>
    </alternativeName>
</protein>
<feature type="binding site" evidence="10">
    <location>
        <position position="111"/>
    </location>
    <ligand>
        <name>Mn(2+)</name>
        <dbReference type="ChEBI" id="CHEBI:29035"/>
    </ligand>
</feature>
<evidence type="ECO:0000313" key="12">
    <source>
        <dbReference type="EMBL" id="GGB92938.1"/>
    </source>
</evidence>
<comment type="pathway">
    <text evidence="1 10">Isoprenoid biosynthesis; dimethylallyl diphosphate biosynthesis; dimethylallyl diphosphate from isopentenyl diphosphate: step 1/1.</text>
</comment>
<comment type="cofactor">
    <cofactor evidence="10">
        <name>Mg(2+)</name>
        <dbReference type="ChEBI" id="CHEBI:18420"/>
    </cofactor>
    <text evidence="10">Binds 1 Mg(2+) ion per subunit. The magnesium ion binds only when substrate is bound.</text>
</comment>
<keyword evidence="4 10" id="KW-0963">Cytoplasm</keyword>
<evidence type="ECO:0000256" key="4">
    <source>
        <dbReference type="ARBA" id="ARBA00022490"/>
    </source>
</evidence>
<dbReference type="PROSITE" id="PS51462">
    <property type="entry name" value="NUDIX"/>
    <property type="match status" value="1"/>
</dbReference>
<evidence type="ECO:0000256" key="8">
    <source>
        <dbReference type="ARBA" id="ARBA00023229"/>
    </source>
</evidence>
<feature type="active site" evidence="10">
    <location>
        <position position="63"/>
    </location>
</feature>
<dbReference type="RefSeq" id="WP_188480548.1">
    <property type="nucleotide sequence ID" value="NZ_BMFC01000001.1"/>
</dbReference>
<keyword evidence="7 10" id="KW-0464">Manganese</keyword>
<feature type="binding site" evidence="10">
    <location>
        <position position="109"/>
    </location>
    <ligand>
        <name>Mn(2+)</name>
        <dbReference type="ChEBI" id="CHEBI:29035"/>
    </ligand>
</feature>
<evidence type="ECO:0000256" key="3">
    <source>
        <dbReference type="ARBA" id="ARBA00012057"/>
    </source>
</evidence>
<dbReference type="InterPro" id="IPR015797">
    <property type="entry name" value="NUDIX_hydrolase-like_dom_sf"/>
</dbReference>
<evidence type="ECO:0000256" key="7">
    <source>
        <dbReference type="ARBA" id="ARBA00023211"/>
    </source>
</evidence>
<sequence>MTETLIPAWRGDTLEPVEKLDAHIRGLKHKAISVFVLRGDEILIQRRAMGKYHTPGLWANTCCTHPNWKESSLTCAHRRLKEELGLTGLTLDYRDCVEYRADVGGGLIEHEVVDIFVAEVEKTPQMSLNPDEVMATRWVRYGDLVQEVVKEPSRFTPWLRIYLDTYAPQIFGDLAISCTNPA</sequence>
<dbReference type="PANTHER" id="PTHR10885:SF0">
    <property type="entry name" value="ISOPENTENYL-DIPHOSPHATE DELTA-ISOMERASE"/>
    <property type="match status" value="1"/>
</dbReference>
<dbReference type="NCBIfam" id="TIGR02150">
    <property type="entry name" value="IPP_isom_1"/>
    <property type="match status" value="1"/>
</dbReference>
<feature type="binding site" evidence="10">
    <location>
        <position position="65"/>
    </location>
    <ligand>
        <name>Mn(2+)</name>
        <dbReference type="ChEBI" id="CHEBI:29035"/>
    </ligand>
</feature>
<dbReference type="EMBL" id="BMFC01000001">
    <property type="protein sequence ID" value="GGB92938.1"/>
    <property type="molecule type" value="Genomic_DNA"/>
</dbReference>
<organism evidence="12 13">
    <name type="scientific">Marivita lacus</name>
    <dbReference type="NCBI Taxonomy" id="1323742"/>
    <lineage>
        <taxon>Bacteria</taxon>
        <taxon>Pseudomonadati</taxon>
        <taxon>Pseudomonadota</taxon>
        <taxon>Alphaproteobacteria</taxon>
        <taxon>Rhodobacterales</taxon>
        <taxon>Roseobacteraceae</taxon>
        <taxon>Marivita</taxon>
    </lineage>
</organism>
<dbReference type="PANTHER" id="PTHR10885">
    <property type="entry name" value="ISOPENTENYL-DIPHOSPHATE DELTA-ISOMERASE"/>
    <property type="match status" value="1"/>
</dbReference>
<comment type="catalytic activity">
    <reaction evidence="10">
        <text>isopentenyl diphosphate = dimethylallyl diphosphate</text>
        <dbReference type="Rhea" id="RHEA:23284"/>
        <dbReference type="ChEBI" id="CHEBI:57623"/>
        <dbReference type="ChEBI" id="CHEBI:128769"/>
        <dbReference type="EC" id="5.3.3.2"/>
    </reaction>
</comment>
<feature type="binding site" evidence="10">
    <location>
        <position position="23"/>
    </location>
    <ligand>
        <name>Mn(2+)</name>
        <dbReference type="ChEBI" id="CHEBI:29035"/>
    </ligand>
</feature>
<comment type="similarity">
    <text evidence="2 10">Belongs to the IPP isomerase type 1 family.</text>
</comment>
<comment type="caution">
    <text evidence="12">The sequence shown here is derived from an EMBL/GenBank/DDBJ whole genome shotgun (WGS) entry which is preliminary data.</text>
</comment>
<evidence type="ECO:0000256" key="2">
    <source>
        <dbReference type="ARBA" id="ARBA00007579"/>
    </source>
</evidence>
<evidence type="ECO:0000259" key="11">
    <source>
        <dbReference type="PROSITE" id="PS51462"/>
    </source>
</evidence>
<dbReference type="CDD" id="cd02885">
    <property type="entry name" value="NUDIX_IPP_Isomerase"/>
    <property type="match status" value="1"/>
</dbReference>
<evidence type="ECO:0000256" key="9">
    <source>
        <dbReference type="ARBA" id="ARBA00023235"/>
    </source>
</evidence>
<keyword evidence="6 10" id="KW-0460">Magnesium</keyword>
<proteinExistence type="inferred from homology"/>
<keyword evidence="5 10" id="KW-0479">Metal-binding</keyword>
<evidence type="ECO:0000256" key="1">
    <source>
        <dbReference type="ARBA" id="ARBA00004826"/>
    </source>
</evidence>
<dbReference type="Gene3D" id="3.90.79.10">
    <property type="entry name" value="Nucleoside Triphosphate Pyrophosphohydrolase"/>
    <property type="match status" value="1"/>
</dbReference>
<accession>A0ABQ1KDU6</accession>
<reference evidence="13" key="1">
    <citation type="journal article" date="2019" name="Int. J. Syst. Evol. Microbiol.">
        <title>The Global Catalogue of Microorganisms (GCM) 10K type strain sequencing project: providing services to taxonomists for standard genome sequencing and annotation.</title>
        <authorList>
            <consortium name="The Broad Institute Genomics Platform"/>
            <consortium name="The Broad Institute Genome Sequencing Center for Infectious Disease"/>
            <person name="Wu L."/>
            <person name="Ma J."/>
        </authorList>
    </citation>
    <scope>NUCLEOTIDE SEQUENCE [LARGE SCALE GENOMIC DNA]</scope>
    <source>
        <strain evidence="13">CGMCC 1.12478</strain>
    </source>
</reference>
<comment type="function">
    <text evidence="10">Catalyzes the 1,3-allylic rearrangement of the homoallylic substrate isopentenyl (IPP) to its highly electrophilic allylic isomer, dimethylallyl diphosphate (DMAPP).</text>
</comment>